<evidence type="ECO:0000313" key="3">
    <source>
        <dbReference type="Proteomes" id="UP000267606"/>
    </source>
</evidence>
<dbReference type="EMBL" id="UZAJ01010224">
    <property type="protein sequence ID" value="VDO57387.1"/>
    <property type="molecule type" value="Genomic_DNA"/>
</dbReference>
<dbReference type="STRING" id="387005.A0A183HMS3"/>
<keyword evidence="1" id="KW-0175">Coiled coil</keyword>
<reference evidence="2 3" key="2">
    <citation type="submission" date="2018-11" db="EMBL/GenBank/DDBJ databases">
        <authorList>
            <consortium name="Pathogen Informatics"/>
        </authorList>
    </citation>
    <scope>NUCLEOTIDE SEQUENCE [LARGE SCALE GENOMIC DNA]</scope>
</reference>
<accession>A0A183HMS3</accession>
<name>A0A183HMS3_9BILA</name>
<dbReference type="Proteomes" id="UP000267606">
    <property type="component" value="Unassembled WGS sequence"/>
</dbReference>
<dbReference type="Gene3D" id="6.10.250.3110">
    <property type="match status" value="1"/>
</dbReference>
<feature type="coiled-coil region" evidence="1">
    <location>
        <begin position="5"/>
        <end position="188"/>
    </location>
</feature>
<organism evidence="4">
    <name type="scientific">Onchocerca flexuosa</name>
    <dbReference type="NCBI Taxonomy" id="387005"/>
    <lineage>
        <taxon>Eukaryota</taxon>
        <taxon>Metazoa</taxon>
        <taxon>Ecdysozoa</taxon>
        <taxon>Nematoda</taxon>
        <taxon>Chromadorea</taxon>
        <taxon>Rhabditida</taxon>
        <taxon>Spirurina</taxon>
        <taxon>Spiruromorpha</taxon>
        <taxon>Filarioidea</taxon>
        <taxon>Onchocercidae</taxon>
        <taxon>Onchocerca</taxon>
    </lineage>
</organism>
<dbReference type="AlphaFoldDB" id="A0A183HMS3"/>
<proteinExistence type="predicted"/>
<dbReference type="WBParaSite" id="OFLC_0000878401-mRNA-1">
    <property type="protein sequence ID" value="OFLC_0000878401-mRNA-1"/>
    <property type="gene ID" value="OFLC_0000878401"/>
</dbReference>
<evidence type="ECO:0000256" key="1">
    <source>
        <dbReference type="SAM" id="Coils"/>
    </source>
</evidence>
<reference evidence="4" key="1">
    <citation type="submission" date="2016-06" db="UniProtKB">
        <authorList>
            <consortium name="WormBaseParasite"/>
        </authorList>
    </citation>
    <scope>IDENTIFICATION</scope>
</reference>
<dbReference type="Gene3D" id="1.10.287.1490">
    <property type="match status" value="1"/>
</dbReference>
<evidence type="ECO:0000313" key="4">
    <source>
        <dbReference type="WBParaSite" id="OFLC_0000878401-mRNA-1"/>
    </source>
</evidence>
<keyword evidence="3" id="KW-1185">Reference proteome</keyword>
<gene>
    <name evidence="2" type="ORF">OFLC_LOCUS8785</name>
</gene>
<protein>
    <submittedName>
        <fullName evidence="4">Chromosome partition protein Smc</fullName>
    </submittedName>
</protein>
<evidence type="ECO:0000313" key="2">
    <source>
        <dbReference type="EMBL" id="VDO57387.1"/>
    </source>
</evidence>
<sequence>MNTLIEELRAKLSDAERAMADLQNRDNILERENSDWKEKSDAINMELDRLRDELSSVRRDAEKEINRYNTDLQTARNEIKLLTSTNNEMKSQLNSSEDKINSLNKVITDQQNKIRDCSLMSSKFFFLSITGEIRHLEGELKDAKGNVANLESELDTTRERIHLLDEQNASLQTELNKIKGDMDSLLGENDMLKVITKMY</sequence>